<accession>A0ABR4ITH6</accession>
<evidence type="ECO:0000313" key="1">
    <source>
        <dbReference type="EMBL" id="KAL2830912.1"/>
    </source>
</evidence>
<organism evidence="1 2">
    <name type="scientific">Aspergillus cavernicola</name>
    <dbReference type="NCBI Taxonomy" id="176166"/>
    <lineage>
        <taxon>Eukaryota</taxon>
        <taxon>Fungi</taxon>
        <taxon>Dikarya</taxon>
        <taxon>Ascomycota</taxon>
        <taxon>Pezizomycotina</taxon>
        <taxon>Eurotiomycetes</taxon>
        <taxon>Eurotiomycetidae</taxon>
        <taxon>Eurotiales</taxon>
        <taxon>Aspergillaceae</taxon>
        <taxon>Aspergillus</taxon>
        <taxon>Aspergillus subgen. Nidulantes</taxon>
    </lineage>
</organism>
<gene>
    <name evidence="1" type="ORF">BDW59DRAFT_14748</name>
</gene>
<reference evidence="1 2" key="1">
    <citation type="submission" date="2024-07" db="EMBL/GenBank/DDBJ databases">
        <title>Section-level genome sequencing and comparative genomics of Aspergillus sections Usti and Cavernicolus.</title>
        <authorList>
            <consortium name="Lawrence Berkeley National Laboratory"/>
            <person name="Nybo J.L."/>
            <person name="Vesth T.C."/>
            <person name="Theobald S."/>
            <person name="Frisvad J.C."/>
            <person name="Larsen T.O."/>
            <person name="Kjaerboelling I."/>
            <person name="Rothschild-Mancinelli K."/>
            <person name="Lyhne E.K."/>
            <person name="Kogle M.E."/>
            <person name="Barry K."/>
            <person name="Clum A."/>
            <person name="Na H."/>
            <person name="Ledsgaard L."/>
            <person name="Lin J."/>
            <person name="Lipzen A."/>
            <person name="Kuo A."/>
            <person name="Riley R."/>
            <person name="Mondo S."/>
            <person name="LaButti K."/>
            <person name="Haridas S."/>
            <person name="Pangalinan J."/>
            <person name="Salamov A.A."/>
            <person name="Simmons B.A."/>
            <person name="Magnuson J.K."/>
            <person name="Chen J."/>
            <person name="Drula E."/>
            <person name="Henrissat B."/>
            <person name="Wiebenga A."/>
            <person name="Lubbers R.J."/>
            <person name="Gomes A.C."/>
            <person name="Makela M.R."/>
            <person name="Stajich J."/>
            <person name="Grigoriev I.V."/>
            <person name="Mortensen U.H."/>
            <person name="De vries R.P."/>
            <person name="Baker S.E."/>
            <person name="Andersen M.R."/>
        </authorList>
    </citation>
    <scope>NUCLEOTIDE SEQUENCE [LARGE SCALE GENOMIC DNA]</scope>
    <source>
        <strain evidence="1 2">CBS 600.67</strain>
    </source>
</reference>
<comment type="caution">
    <text evidence="1">The sequence shown here is derived from an EMBL/GenBank/DDBJ whole genome shotgun (WGS) entry which is preliminary data.</text>
</comment>
<evidence type="ECO:0000313" key="2">
    <source>
        <dbReference type="Proteomes" id="UP001610335"/>
    </source>
</evidence>
<name>A0ABR4ITH6_9EURO</name>
<dbReference type="Proteomes" id="UP001610335">
    <property type="component" value="Unassembled WGS sequence"/>
</dbReference>
<sequence length="151" mass="17744">MPSLSEIRGEIFNSNEAKRIIIRGRTKSLDSEACHATAYRVMNEVFPDWEQDSRILFLGTEVWGKHIYMAIDINHHDYNYSTAHKDETVLPVFILRPYRKSWVLIRWPQGDEFLVMSLAELHRVNGYEVATPFLENHNTHIVHANPREFHV</sequence>
<protein>
    <submittedName>
        <fullName evidence="1">Uncharacterized protein</fullName>
    </submittedName>
</protein>
<keyword evidence="2" id="KW-1185">Reference proteome</keyword>
<proteinExistence type="predicted"/>
<dbReference type="EMBL" id="JBFXLS010000011">
    <property type="protein sequence ID" value="KAL2830912.1"/>
    <property type="molecule type" value="Genomic_DNA"/>
</dbReference>